<dbReference type="KEGG" id="aep:AMC99_02622"/>
<protein>
    <recommendedName>
        <fullName evidence="7">Pyridoxine/pyridoxamine 5'-phosphate oxidase</fullName>
        <ecNumber evidence="7">1.4.3.5</ecNumber>
    </recommendedName>
    <alternativeName>
        <fullName evidence="7">PNP/PMP oxidase</fullName>
        <shortName evidence="7">PNPOx</shortName>
    </alternativeName>
    <alternativeName>
        <fullName evidence="7">Pyridoxal 5'-phosphate synthase</fullName>
    </alternativeName>
</protein>
<evidence type="ECO:0000256" key="7">
    <source>
        <dbReference type="HAMAP-Rule" id="MF_01629"/>
    </source>
</evidence>
<keyword evidence="5 7" id="KW-0560">Oxidoreductase</keyword>
<proteinExistence type="inferred from homology"/>
<comment type="similarity">
    <text evidence="1 7">Belongs to the pyridoxamine 5'-phosphate oxidase family.</text>
</comment>
<keyword evidence="12" id="KW-1185">Reference proteome</keyword>
<comment type="catalytic activity">
    <reaction evidence="7">
        <text>pyridoxine 5'-phosphate + O2 = pyridoxal 5'-phosphate + H2O2</text>
        <dbReference type="Rhea" id="RHEA:15149"/>
        <dbReference type="ChEBI" id="CHEBI:15379"/>
        <dbReference type="ChEBI" id="CHEBI:16240"/>
        <dbReference type="ChEBI" id="CHEBI:58589"/>
        <dbReference type="ChEBI" id="CHEBI:597326"/>
        <dbReference type="EC" id="1.4.3.5"/>
    </reaction>
</comment>
<feature type="binding site" evidence="7 8">
    <location>
        <position position="80"/>
    </location>
    <ligand>
        <name>FMN</name>
        <dbReference type="ChEBI" id="CHEBI:58210"/>
    </ligand>
</feature>
<gene>
    <name evidence="7" type="primary">pdxH</name>
    <name evidence="11" type="ORF">AMC99_02622</name>
</gene>
<dbReference type="HAMAP" id="MF_01629">
    <property type="entry name" value="PdxH"/>
    <property type="match status" value="1"/>
</dbReference>
<evidence type="ECO:0000256" key="8">
    <source>
        <dbReference type="PIRSR" id="PIRSR000190-2"/>
    </source>
</evidence>
<feature type="domain" description="Pyridoxine 5'-phosphate oxidase dimerisation C-terminal" evidence="10">
    <location>
        <begin position="170"/>
        <end position="214"/>
    </location>
</feature>
<comment type="cofactor">
    <cofactor evidence="7 8">
        <name>FMN</name>
        <dbReference type="ChEBI" id="CHEBI:58210"/>
    </cofactor>
    <text evidence="7 8">Binds 1 FMN per subunit.</text>
</comment>
<dbReference type="Proteomes" id="UP000057938">
    <property type="component" value="Chromosome"/>
</dbReference>
<feature type="binding site" evidence="7 8">
    <location>
        <position position="193"/>
    </location>
    <ligand>
        <name>FMN</name>
        <dbReference type="ChEBI" id="CHEBI:58210"/>
    </ligand>
</feature>
<sequence>MPEPTPEELARLATSEIPSGDPMPIFEEWFALAKQSEPNDANAMALATATPDGSPSVRMVLLKGHGPEGFTFYTNAQSRKGTEIRANMQAALLFHWKSLRRQVRIEGPLVEVSPQEADAYFHSRPFVSQVGSAASDQSRPLDQRSTYLDRVESIEAEWAAEGEVPRPAHWTGFTLRPRAIEFWLDRANRLHDRRRFTLTGAGDAVSWSDGLLYP</sequence>
<dbReference type="GO" id="GO:0004733">
    <property type="term" value="F:pyridoxamine phosphate oxidase activity"/>
    <property type="evidence" value="ECO:0007669"/>
    <property type="project" value="UniProtKB-UniRule"/>
</dbReference>
<feature type="binding site" evidence="7">
    <location>
        <position position="120"/>
    </location>
    <ligand>
        <name>substrate</name>
    </ligand>
</feature>
<dbReference type="EMBL" id="CP012669">
    <property type="protein sequence ID" value="ALE17895.1"/>
    <property type="molecule type" value="Genomic_DNA"/>
</dbReference>
<feature type="binding site" evidence="7 8">
    <location>
        <begin position="73"/>
        <end position="74"/>
    </location>
    <ligand>
        <name>FMN</name>
        <dbReference type="ChEBI" id="CHEBI:58210"/>
    </ligand>
</feature>
<name>A0A0M4MVV1_9SPHN</name>
<dbReference type="AlphaFoldDB" id="A0A0M4MVV1"/>
<evidence type="ECO:0000259" key="9">
    <source>
        <dbReference type="Pfam" id="PF01243"/>
    </source>
</evidence>
<dbReference type="GO" id="GO:0008615">
    <property type="term" value="P:pyridoxine biosynthetic process"/>
    <property type="evidence" value="ECO:0007669"/>
    <property type="project" value="UniProtKB-UniRule"/>
</dbReference>
<dbReference type="OrthoDB" id="9780392at2"/>
<dbReference type="SUPFAM" id="SSF50475">
    <property type="entry name" value="FMN-binding split barrel"/>
    <property type="match status" value="1"/>
</dbReference>
<dbReference type="InterPro" id="IPR011576">
    <property type="entry name" value="Pyridox_Oxase_N"/>
</dbReference>
<dbReference type="NCBIfam" id="TIGR00558">
    <property type="entry name" value="pdxH"/>
    <property type="match status" value="1"/>
</dbReference>
<evidence type="ECO:0000313" key="12">
    <source>
        <dbReference type="Proteomes" id="UP000057938"/>
    </source>
</evidence>
<dbReference type="PROSITE" id="PS01064">
    <property type="entry name" value="PYRIDOX_OXIDASE"/>
    <property type="match status" value="1"/>
</dbReference>
<feature type="binding site" evidence="7 8">
    <location>
        <position position="79"/>
    </location>
    <ligand>
        <name>FMN</name>
        <dbReference type="ChEBI" id="CHEBI:58210"/>
    </ligand>
</feature>
<feature type="binding site" evidence="7 8">
    <location>
        <begin position="137"/>
        <end position="138"/>
    </location>
    <ligand>
        <name>FMN</name>
        <dbReference type="ChEBI" id="CHEBI:58210"/>
    </ligand>
</feature>
<accession>A0A0M4MVV1</accession>
<evidence type="ECO:0000313" key="11">
    <source>
        <dbReference type="EMBL" id="ALE17895.1"/>
    </source>
</evidence>
<comment type="function">
    <text evidence="7">Catalyzes the oxidation of either pyridoxine 5'-phosphate (PNP) or pyridoxamine 5'-phosphate (PMP) into pyridoxal 5'-phosphate (PLP).</text>
</comment>
<comment type="pathway">
    <text evidence="7">Cofactor metabolism; pyridoxal 5'-phosphate salvage; pyridoxal 5'-phosphate from pyridoxine 5'-phosphate: step 1/1.</text>
</comment>
<evidence type="ECO:0000256" key="3">
    <source>
        <dbReference type="ARBA" id="ARBA00022630"/>
    </source>
</evidence>
<dbReference type="Gene3D" id="2.30.110.10">
    <property type="entry name" value="Electron Transport, Fmn-binding Protein, Chain A"/>
    <property type="match status" value="1"/>
</dbReference>
<evidence type="ECO:0000256" key="6">
    <source>
        <dbReference type="ARBA" id="ARBA00023096"/>
    </source>
</evidence>
<reference evidence="11 12" key="1">
    <citation type="submission" date="2015-09" db="EMBL/GenBank/DDBJ databases">
        <title>Complete genome sequence of a benzo[a]pyrene-degrading bacterium Altererythrobacter epoxidivorans CGMCC 1.7731T.</title>
        <authorList>
            <person name="Li Z."/>
            <person name="Cheng H."/>
            <person name="Huo Y."/>
            <person name="Xu X."/>
        </authorList>
    </citation>
    <scope>NUCLEOTIDE SEQUENCE [LARGE SCALE GENOMIC DNA]</scope>
    <source>
        <strain evidence="11 12">CGMCC 1.7731</strain>
    </source>
</reference>
<dbReference type="STRING" id="361183.AMC99_02622"/>
<feature type="binding site" evidence="7">
    <location>
        <position position="63"/>
    </location>
    <ligand>
        <name>substrate</name>
    </ligand>
</feature>
<dbReference type="Pfam" id="PF01243">
    <property type="entry name" value="PNPOx_N"/>
    <property type="match status" value="1"/>
</dbReference>
<evidence type="ECO:0000256" key="4">
    <source>
        <dbReference type="ARBA" id="ARBA00022643"/>
    </source>
</evidence>
<dbReference type="NCBIfam" id="NF004231">
    <property type="entry name" value="PRK05679.1"/>
    <property type="match status" value="1"/>
</dbReference>
<feature type="binding site" evidence="7">
    <location>
        <begin position="189"/>
        <end position="191"/>
    </location>
    <ligand>
        <name>substrate</name>
    </ligand>
</feature>
<dbReference type="InterPro" id="IPR012349">
    <property type="entry name" value="Split_barrel_FMN-bd"/>
</dbReference>
<evidence type="ECO:0000259" key="10">
    <source>
        <dbReference type="Pfam" id="PF10590"/>
    </source>
</evidence>
<dbReference type="RefSeq" id="WP_061927104.1">
    <property type="nucleotide sequence ID" value="NZ_CP012669.1"/>
</dbReference>
<feature type="binding site" evidence="7">
    <location>
        <position position="124"/>
    </location>
    <ligand>
        <name>substrate</name>
    </ligand>
</feature>
<dbReference type="UniPathway" id="UPA01068">
    <property type="reaction ID" value="UER00304"/>
</dbReference>
<dbReference type="PANTHER" id="PTHR10851">
    <property type="entry name" value="PYRIDOXINE-5-PHOSPHATE OXIDASE"/>
    <property type="match status" value="1"/>
</dbReference>
<dbReference type="PANTHER" id="PTHR10851:SF0">
    <property type="entry name" value="PYRIDOXINE-5'-PHOSPHATE OXIDASE"/>
    <property type="match status" value="1"/>
</dbReference>
<dbReference type="InterPro" id="IPR019576">
    <property type="entry name" value="Pyridoxamine_oxidase_dimer_C"/>
</dbReference>
<keyword evidence="4 7" id="KW-0288">FMN</keyword>
<keyword evidence="3 7" id="KW-0285">Flavoprotein</keyword>
<dbReference type="EC" id="1.4.3.5" evidence="7"/>
<feature type="binding site" evidence="7 8">
    <location>
        <begin position="58"/>
        <end position="63"/>
    </location>
    <ligand>
        <name>FMN</name>
        <dbReference type="ChEBI" id="CHEBI:58210"/>
    </ligand>
</feature>
<evidence type="ECO:0000256" key="5">
    <source>
        <dbReference type="ARBA" id="ARBA00023002"/>
    </source>
</evidence>
<dbReference type="GO" id="GO:0010181">
    <property type="term" value="F:FMN binding"/>
    <property type="evidence" value="ECO:0007669"/>
    <property type="project" value="UniProtKB-UniRule"/>
</dbReference>
<evidence type="ECO:0000256" key="1">
    <source>
        <dbReference type="ARBA" id="ARBA00007301"/>
    </source>
</evidence>
<comment type="catalytic activity">
    <reaction evidence="7">
        <text>pyridoxamine 5'-phosphate + O2 + H2O = pyridoxal 5'-phosphate + H2O2 + NH4(+)</text>
        <dbReference type="Rhea" id="RHEA:15817"/>
        <dbReference type="ChEBI" id="CHEBI:15377"/>
        <dbReference type="ChEBI" id="CHEBI:15379"/>
        <dbReference type="ChEBI" id="CHEBI:16240"/>
        <dbReference type="ChEBI" id="CHEBI:28938"/>
        <dbReference type="ChEBI" id="CHEBI:58451"/>
        <dbReference type="ChEBI" id="CHEBI:597326"/>
        <dbReference type="EC" id="1.4.3.5"/>
    </reaction>
</comment>
<comment type="subunit">
    <text evidence="2 7">Homodimer.</text>
</comment>
<organism evidence="11 12">
    <name type="scientific">Altererythrobacter epoxidivorans</name>
    <dbReference type="NCBI Taxonomy" id="361183"/>
    <lineage>
        <taxon>Bacteria</taxon>
        <taxon>Pseudomonadati</taxon>
        <taxon>Pseudomonadota</taxon>
        <taxon>Alphaproteobacteria</taxon>
        <taxon>Sphingomonadales</taxon>
        <taxon>Erythrobacteraceae</taxon>
        <taxon>Altererythrobacter</taxon>
    </lineage>
</organism>
<dbReference type="InterPro" id="IPR000659">
    <property type="entry name" value="Pyridox_Oxase"/>
</dbReference>
<comment type="pathway">
    <text evidence="7">Cofactor metabolism; pyridoxal 5'-phosphate salvage; pyridoxal 5'-phosphate from pyridoxamine 5'-phosphate: step 1/1.</text>
</comment>
<feature type="binding site" evidence="7 8">
    <location>
        <position position="183"/>
    </location>
    <ligand>
        <name>FMN</name>
        <dbReference type="ChEBI" id="CHEBI:58210"/>
    </ligand>
</feature>
<evidence type="ECO:0000256" key="2">
    <source>
        <dbReference type="ARBA" id="ARBA00011738"/>
    </source>
</evidence>
<feature type="domain" description="Pyridoxamine 5'-phosphate oxidase N-terminal" evidence="9">
    <location>
        <begin position="39"/>
        <end position="155"/>
    </location>
</feature>
<feature type="binding site" evidence="7 8">
    <location>
        <position position="102"/>
    </location>
    <ligand>
        <name>FMN</name>
        <dbReference type="ChEBI" id="CHEBI:58210"/>
    </ligand>
</feature>
<feature type="binding site" evidence="7">
    <location>
        <position position="128"/>
    </location>
    <ligand>
        <name>substrate</name>
    </ligand>
</feature>
<dbReference type="PATRIC" id="fig|361183.4.peg.2577"/>
<dbReference type="Pfam" id="PF10590">
    <property type="entry name" value="PNP_phzG_C"/>
    <property type="match status" value="1"/>
</dbReference>
<keyword evidence="6 7" id="KW-0664">Pyridoxine biosynthesis</keyword>
<dbReference type="PIRSF" id="PIRSF000190">
    <property type="entry name" value="Pyd_amn-ph_oxd"/>
    <property type="match status" value="1"/>
</dbReference>
<dbReference type="InterPro" id="IPR019740">
    <property type="entry name" value="Pyridox_Oxase_CS"/>
</dbReference>
<dbReference type="FunFam" id="2.30.110.10:FF:000020">
    <property type="entry name" value="PNPO isoform 11"/>
    <property type="match status" value="1"/>
</dbReference>